<dbReference type="OMA" id="IGATYWK"/>
<dbReference type="SMART" id="SM01091">
    <property type="entry name" value="CorC_HlyC"/>
    <property type="match status" value="1"/>
</dbReference>
<dbReference type="Proteomes" id="UP000260363">
    <property type="component" value="Chromosome"/>
</dbReference>
<dbReference type="PANTHER" id="PTHR22777">
    <property type="entry name" value="HEMOLYSIN-RELATED"/>
    <property type="match status" value="1"/>
</dbReference>
<reference evidence="10 11" key="1">
    <citation type="submission" date="2014-02" db="EMBL/GenBank/DDBJ databases">
        <authorList>
            <person name="Chen C."/>
            <person name="Conrad T.A."/>
            <person name="Zhou Z."/>
            <person name="Lai Z."/>
            <person name="Zhong G."/>
        </authorList>
    </citation>
    <scope>NUCLEOTIDE SEQUENCE [LARGE SCALE GENOMIC DNA]</scope>
    <source>
        <strain evidence="10 11">Nigg3-28</strain>
    </source>
</reference>
<evidence type="ECO:0000256" key="5">
    <source>
        <dbReference type="ARBA" id="ARBA00023122"/>
    </source>
</evidence>
<sequence length="412" mass="46004">MFSPVIIVLTAVFVLCSGFISLSHIALFSLPSSLIAHYNHSKNKQLRQIANLMAYPNHLLITLVFFDIGINIGVQNCIATLVGDSASFLMTVGVPLALTLVLGEIIPKVIAIPYNVRIARLVTPIIFVSTKSFRPIFDWAISGINFIIQKMLVHQEGDFIQPQELKEVLRSCKDFGVVNHEESRLLFGYLSMEEGSIKERMKPKQEIVFYDVLTPIENLYRLFSGQRYSRILVCKDGLQNLLGVCSAKSLVLHKEQLQSSEDLLPLLRKPHYIPETVSAKTALYHLAKEDSGLGIIIDEYGSIEGLITQNDLFEIVSNEVSHIRPASKQFAHSDKNVIIAAGTYELSDFYDLFGVDLPTTSNCVTIGGWLTEQLGEIPETGTKFAWGQFVFQVLDAAPNCVKRVYIRKTHGN</sequence>
<dbReference type="SUPFAM" id="SSF54631">
    <property type="entry name" value="CBS-domain pair"/>
    <property type="match status" value="1"/>
</dbReference>
<proteinExistence type="predicted"/>
<dbReference type="STRING" id="83560.NC80_02655"/>
<feature type="transmembrane region" description="Helical" evidence="8">
    <location>
        <begin position="86"/>
        <end position="107"/>
    </location>
</feature>
<comment type="subcellular location">
    <subcellularLocation>
        <location evidence="1">Membrane</location>
        <topology evidence="1">Multi-pass membrane protein</topology>
    </subcellularLocation>
</comment>
<dbReference type="InterPro" id="IPR016169">
    <property type="entry name" value="FAD-bd_PCMH_sub2"/>
</dbReference>
<protein>
    <submittedName>
        <fullName evidence="10">Membrane protein</fullName>
    </submittedName>
</protein>
<keyword evidence="3" id="KW-0677">Repeat</keyword>
<dbReference type="InterPro" id="IPR036318">
    <property type="entry name" value="FAD-bd_PCMH-like_sf"/>
</dbReference>
<gene>
    <name evidence="10" type="ORF">BD36_02840</name>
</gene>
<dbReference type="PANTHER" id="PTHR22777:SF17">
    <property type="entry name" value="UPF0053 PROTEIN SLL0260"/>
    <property type="match status" value="1"/>
</dbReference>
<feature type="domain" description="CBS" evidence="9">
    <location>
        <begin position="266"/>
        <end position="327"/>
    </location>
</feature>
<evidence type="ECO:0000313" key="11">
    <source>
        <dbReference type="Proteomes" id="UP000260363"/>
    </source>
</evidence>
<evidence type="ECO:0000256" key="6">
    <source>
        <dbReference type="ARBA" id="ARBA00023136"/>
    </source>
</evidence>
<dbReference type="GO" id="GO:0005886">
    <property type="term" value="C:plasma membrane"/>
    <property type="evidence" value="ECO:0007669"/>
    <property type="project" value="TreeGrafter"/>
</dbReference>
<dbReference type="InterPro" id="IPR044751">
    <property type="entry name" value="Ion_transp-like_CBS"/>
</dbReference>
<dbReference type="InterPro" id="IPR000644">
    <property type="entry name" value="CBS_dom"/>
</dbReference>
<evidence type="ECO:0000259" key="9">
    <source>
        <dbReference type="PROSITE" id="PS51371"/>
    </source>
</evidence>
<dbReference type="AlphaFoldDB" id="A0A070A180"/>
<dbReference type="PROSITE" id="PS51371">
    <property type="entry name" value="CBS"/>
    <property type="match status" value="1"/>
</dbReference>
<evidence type="ECO:0000256" key="2">
    <source>
        <dbReference type="ARBA" id="ARBA00022692"/>
    </source>
</evidence>
<evidence type="ECO:0000256" key="8">
    <source>
        <dbReference type="SAM" id="Phobius"/>
    </source>
</evidence>
<dbReference type="RefSeq" id="WP_010230681.1">
    <property type="nucleotide sequence ID" value="NZ_CP007217.1"/>
</dbReference>
<dbReference type="KEGG" id="cmg:NC81_02670"/>
<dbReference type="PATRIC" id="fig|83560.10.peg.541"/>
<dbReference type="EMBL" id="CP007217">
    <property type="protein sequence ID" value="AJR10603.1"/>
    <property type="molecule type" value="Genomic_DNA"/>
</dbReference>
<dbReference type="KEGG" id="cmx:DNC_02675"/>
<keyword evidence="2 8" id="KW-0812">Transmembrane</keyword>
<dbReference type="InterPro" id="IPR005170">
    <property type="entry name" value="Transptr-assoc_dom"/>
</dbReference>
<dbReference type="SUPFAM" id="SSF56176">
    <property type="entry name" value="FAD-binding/transporter-associated domain-like"/>
    <property type="match status" value="1"/>
</dbReference>
<dbReference type="GO" id="GO:0050660">
    <property type="term" value="F:flavin adenine dinucleotide binding"/>
    <property type="evidence" value="ECO:0007669"/>
    <property type="project" value="InterPro"/>
</dbReference>
<dbReference type="KEGG" id="cmm:NC80_02655"/>
<keyword evidence="5 7" id="KW-0129">CBS domain</keyword>
<dbReference type="InterPro" id="IPR046342">
    <property type="entry name" value="CBS_dom_sf"/>
</dbReference>
<dbReference type="Pfam" id="PF00571">
    <property type="entry name" value="CBS"/>
    <property type="match status" value="1"/>
</dbReference>
<dbReference type="InterPro" id="IPR002550">
    <property type="entry name" value="CNNM"/>
</dbReference>
<dbReference type="Pfam" id="PF03471">
    <property type="entry name" value="CorC_HlyC"/>
    <property type="match status" value="1"/>
</dbReference>
<evidence type="ECO:0000256" key="4">
    <source>
        <dbReference type="ARBA" id="ARBA00022989"/>
    </source>
</evidence>
<evidence type="ECO:0000256" key="7">
    <source>
        <dbReference type="PROSITE-ProRule" id="PRU00703"/>
    </source>
</evidence>
<evidence type="ECO:0000256" key="1">
    <source>
        <dbReference type="ARBA" id="ARBA00004141"/>
    </source>
</evidence>
<dbReference type="CDD" id="cd04590">
    <property type="entry name" value="CBS_pair_CorC_HlyC_assoc"/>
    <property type="match status" value="1"/>
</dbReference>
<dbReference type="Gene3D" id="3.30.465.10">
    <property type="match status" value="1"/>
</dbReference>
<keyword evidence="4 8" id="KW-1133">Transmembrane helix</keyword>
<evidence type="ECO:0000256" key="3">
    <source>
        <dbReference type="ARBA" id="ARBA00022737"/>
    </source>
</evidence>
<name>A0A070A180_CHLMR</name>
<evidence type="ECO:0000313" key="10">
    <source>
        <dbReference type="EMBL" id="AJR10603.1"/>
    </source>
</evidence>
<dbReference type="GeneID" id="1245887"/>
<accession>A0A070A180</accession>
<keyword evidence="6 8" id="KW-0472">Membrane</keyword>
<dbReference type="Pfam" id="PF01595">
    <property type="entry name" value="CNNM"/>
    <property type="match status" value="1"/>
</dbReference>
<organism evidence="10 11">
    <name type="scientific">Chlamydia muridarum</name>
    <dbReference type="NCBI Taxonomy" id="83560"/>
    <lineage>
        <taxon>Bacteria</taxon>
        <taxon>Pseudomonadati</taxon>
        <taxon>Chlamydiota</taxon>
        <taxon>Chlamydiia</taxon>
        <taxon>Chlamydiales</taxon>
        <taxon>Chlamydiaceae</taxon>
        <taxon>Chlamydia/Chlamydophila group</taxon>
        <taxon>Chlamydia</taxon>
    </lineage>
</organism>
<feature type="transmembrane region" description="Helical" evidence="8">
    <location>
        <begin position="52"/>
        <end position="74"/>
    </location>
</feature>
<feature type="transmembrane region" description="Helical" evidence="8">
    <location>
        <begin position="6"/>
        <end position="31"/>
    </location>
</feature>
<dbReference type="Gene3D" id="3.10.580.10">
    <property type="entry name" value="CBS-domain"/>
    <property type="match status" value="1"/>
</dbReference>